<dbReference type="InterPro" id="IPR002925">
    <property type="entry name" value="Dienelactn_hydro"/>
</dbReference>
<dbReference type="PANTHER" id="PTHR22946">
    <property type="entry name" value="DIENELACTONE HYDROLASE DOMAIN-CONTAINING PROTEIN-RELATED"/>
    <property type="match status" value="1"/>
</dbReference>
<protein>
    <recommendedName>
        <fullName evidence="1">Dienelactone hydrolase domain-containing protein</fullName>
    </recommendedName>
</protein>
<proteinExistence type="predicted"/>
<accession>A0A191ZEL9</accession>
<dbReference type="InterPro" id="IPR029058">
    <property type="entry name" value="AB_hydrolase_fold"/>
</dbReference>
<dbReference type="GO" id="GO:0016787">
    <property type="term" value="F:hydrolase activity"/>
    <property type="evidence" value="ECO:0007669"/>
    <property type="project" value="InterPro"/>
</dbReference>
<name>A0A191ZEL9_9GAMM</name>
<evidence type="ECO:0000313" key="3">
    <source>
        <dbReference type="Proteomes" id="UP000078596"/>
    </source>
</evidence>
<dbReference type="Proteomes" id="UP000078596">
    <property type="component" value="Chromosome"/>
</dbReference>
<feature type="domain" description="Dienelactone hydrolase" evidence="1">
    <location>
        <begin position="28"/>
        <end position="236"/>
    </location>
</feature>
<dbReference type="RefSeq" id="WP_066098177.1">
    <property type="nucleotide sequence ID" value="NZ_CP016027.1"/>
</dbReference>
<sequence length="239" mass="25637">MAQFSEMPLPYTDGETQYIGLLMRDETRAPTALVVLLPDWRGQSTLARDHAAPLLEQGCAVVIADLYGEGFSPSDPAQVGPMIKRLLDHRHEGAAALRACVEAVRRQFGPDRPIFCLGYSAGGMIALDYGRTGADVAGIIVCSGLIKTAAPDMSTRIKAPVLLLQGTQDMVSPMNVILALSEEMDDAGNDFRLSLYGQTHHAFDNPEAGTDPTARLVYSPTAAAEARQAILTFIAAHRA</sequence>
<keyword evidence="3" id="KW-1185">Reference proteome</keyword>
<dbReference type="EMBL" id="CP016027">
    <property type="protein sequence ID" value="ANJ66305.1"/>
    <property type="molecule type" value="Genomic_DNA"/>
</dbReference>
<gene>
    <name evidence="2" type="ORF">A9404_01955</name>
</gene>
<dbReference type="OrthoDB" id="9787933at2"/>
<evidence type="ECO:0000259" key="1">
    <source>
        <dbReference type="Pfam" id="PF01738"/>
    </source>
</evidence>
<evidence type="ECO:0000313" key="2">
    <source>
        <dbReference type="EMBL" id="ANJ66305.1"/>
    </source>
</evidence>
<organism evidence="2 3">
    <name type="scientific">Halothiobacillus diazotrophicus</name>
    <dbReference type="NCBI Taxonomy" id="1860122"/>
    <lineage>
        <taxon>Bacteria</taxon>
        <taxon>Pseudomonadati</taxon>
        <taxon>Pseudomonadota</taxon>
        <taxon>Gammaproteobacteria</taxon>
        <taxon>Chromatiales</taxon>
        <taxon>Halothiobacillaceae</taxon>
        <taxon>Halothiobacillus</taxon>
    </lineage>
</organism>
<dbReference type="AlphaFoldDB" id="A0A191ZEL9"/>
<dbReference type="KEGG" id="haz:A9404_01955"/>
<dbReference type="SUPFAM" id="SSF53474">
    <property type="entry name" value="alpha/beta-Hydrolases"/>
    <property type="match status" value="1"/>
</dbReference>
<dbReference type="InterPro" id="IPR050261">
    <property type="entry name" value="FrsA_esterase"/>
</dbReference>
<dbReference type="Gene3D" id="3.40.50.1820">
    <property type="entry name" value="alpha/beta hydrolase"/>
    <property type="match status" value="1"/>
</dbReference>
<reference evidence="2 3" key="1">
    <citation type="submission" date="2016-06" db="EMBL/GenBank/DDBJ databases">
        <title>Insight into the functional genes involving in sulfur oxidation in Pearl River water.</title>
        <authorList>
            <person name="Luo J."/>
            <person name="Tan X."/>
            <person name="Lin W."/>
        </authorList>
    </citation>
    <scope>NUCLEOTIDE SEQUENCE [LARGE SCALE GENOMIC DNA]</scope>
    <source>
        <strain evidence="2 3">LS2</strain>
    </source>
</reference>
<dbReference type="PANTHER" id="PTHR22946:SF5">
    <property type="entry name" value="PEPTIDASE S9 PROLYL OLIGOPEPTIDASE CATALYTIC DOMAIN-CONTAINING PROTEIN"/>
    <property type="match status" value="1"/>
</dbReference>
<dbReference type="Pfam" id="PF01738">
    <property type="entry name" value="DLH"/>
    <property type="match status" value="1"/>
</dbReference>